<reference evidence="1 4" key="2">
    <citation type="submission" date="2020-12" db="EMBL/GenBank/DDBJ databases">
        <title>FDA dAtabase for Regulatory Grade micrObial Sequences (FDA-ARGOS): Supporting development and validation of Infectious Disease Dx tests.</title>
        <authorList>
            <person name="Sproer C."/>
            <person name="Gronow S."/>
            <person name="Severitt S."/>
            <person name="Schroder I."/>
            <person name="Tallon L."/>
            <person name="Sadzewicz L."/>
            <person name="Zhao X."/>
            <person name="Boylan J."/>
            <person name="Ott S."/>
            <person name="Bowen H."/>
            <person name="Vavikolanu K."/>
            <person name="Mehta A."/>
            <person name="Aluvathingal J."/>
            <person name="Nadendla S."/>
            <person name="Lowell S."/>
            <person name="Myers T."/>
            <person name="Yan Y."/>
            <person name="Sichtig H."/>
        </authorList>
    </citation>
    <scope>NUCLEOTIDE SEQUENCE [LARGE SCALE GENOMIC DNA]</scope>
    <source>
        <strain evidence="1 4">FDAARGOS_910</strain>
    </source>
</reference>
<dbReference type="EMBL" id="CP065666">
    <property type="protein sequence ID" value="QPS04097.1"/>
    <property type="molecule type" value="Genomic_DNA"/>
</dbReference>
<reference evidence="2 3" key="1">
    <citation type="submission" date="2018-06" db="EMBL/GenBank/DDBJ databases">
        <authorList>
            <consortium name="Pathogen Informatics"/>
            <person name="Doyle S."/>
        </authorList>
    </citation>
    <scope>NUCLEOTIDE SEQUENCE [LARGE SCALE GENOMIC DNA]</scope>
    <source>
        <strain evidence="2 3">NCTC10308</strain>
    </source>
</reference>
<evidence type="ECO:0000313" key="2">
    <source>
        <dbReference type="EMBL" id="SUT97851.1"/>
    </source>
</evidence>
<gene>
    <name evidence="1" type="ORF">I6G67_00785</name>
    <name evidence="2" type="ORF">NCTC10308_02613</name>
</gene>
<evidence type="ECO:0000313" key="3">
    <source>
        <dbReference type="Proteomes" id="UP000254227"/>
    </source>
</evidence>
<dbReference type="Pfam" id="PF05930">
    <property type="entry name" value="Phage_AlpA"/>
    <property type="match status" value="1"/>
</dbReference>
<accession>A0A380U6S6</accession>
<organism evidence="2 3">
    <name type="scientific">Acinetobacter johnsonii</name>
    <dbReference type="NCBI Taxonomy" id="40214"/>
    <lineage>
        <taxon>Bacteria</taxon>
        <taxon>Pseudomonadati</taxon>
        <taxon>Pseudomonadota</taxon>
        <taxon>Gammaproteobacteria</taxon>
        <taxon>Moraxellales</taxon>
        <taxon>Moraxellaceae</taxon>
        <taxon>Acinetobacter</taxon>
    </lineage>
</organism>
<dbReference type="Gene3D" id="1.10.238.160">
    <property type="match status" value="1"/>
</dbReference>
<dbReference type="Proteomes" id="UP000254227">
    <property type="component" value="Unassembled WGS sequence"/>
</dbReference>
<dbReference type="EMBL" id="UFRV01000006">
    <property type="protein sequence ID" value="SUT97851.1"/>
    <property type="molecule type" value="Genomic_DNA"/>
</dbReference>
<evidence type="ECO:0000313" key="4">
    <source>
        <dbReference type="Proteomes" id="UP000595107"/>
    </source>
</evidence>
<dbReference type="SUPFAM" id="SSF46955">
    <property type="entry name" value="Putative DNA-binding domain"/>
    <property type="match status" value="1"/>
</dbReference>
<dbReference type="InterPro" id="IPR010260">
    <property type="entry name" value="AlpA"/>
</dbReference>
<sequence length="97" mass="10818">MISLDQDRFLRIKDLANIPAKSPTEHVYKSGINKGQVKTLNARPASKGLIGVSDKTIWNWVKRGAFPAPIKLSPSVTVWRLSDVQAWMQEKGMEAAQ</sequence>
<dbReference type="AlphaFoldDB" id="A0A380U6S6"/>
<name>A0A380U6S6_ACIJO</name>
<dbReference type="Proteomes" id="UP000595107">
    <property type="component" value="Chromosome"/>
</dbReference>
<proteinExistence type="predicted"/>
<protein>
    <submittedName>
        <fullName evidence="1">AlpA family phage regulatory protein</fullName>
    </submittedName>
    <submittedName>
        <fullName evidence="2">Predicted transcriptional regulator</fullName>
    </submittedName>
</protein>
<dbReference type="RefSeq" id="WP_004691585.1">
    <property type="nucleotide sequence ID" value="NZ_BBTB01000009.1"/>
</dbReference>
<dbReference type="InterPro" id="IPR009061">
    <property type="entry name" value="DNA-bd_dom_put_sf"/>
</dbReference>
<evidence type="ECO:0000313" key="1">
    <source>
        <dbReference type="EMBL" id="QPS04097.1"/>
    </source>
</evidence>